<keyword evidence="10" id="KW-0547">Nucleotide-binding</keyword>
<evidence type="ECO:0000256" key="6">
    <source>
        <dbReference type="ARBA" id="ARBA00022989"/>
    </source>
</evidence>
<dbReference type="OrthoDB" id="7762541at2"/>
<dbReference type="Gene3D" id="3.40.50.1000">
    <property type="entry name" value="HAD superfamily/HAD-like"/>
    <property type="match status" value="1"/>
</dbReference>
<dbReference type="InterPro" id="IPR051014">
    <property type="entry name" value="Cation_Transport_ATPase_IB"/>
</dbReference>
<dbReference type="EC" id="7.2.2.12" evidence="8"/>
<dbReference type="NCBIfam" id="TIGR01525">
    <property type="entry name" value="ATPase-IB_hvy"/>
    <property type="match status" value="1"/>
</dbReference>
<dbReference type="GO" id="GO:0005886">
    <property type="term" value="C:plasma membrane"/>
    <property type="evidence" value="ECO:0007669"/>
    <property type="project" value="UniProtKB-SubCell"/>
</dbReference>
<dbReference type="PROSITE" id="PS00154">
    <property type="entry name" value="ATPASE_E1_E2"/>
    <property type="match status" value="1"/>
</dbReference>
<dbReference type="SFLD" id="SFLDG00002">
    <property type="entry name" value="C1.7:_P-type_atpase_like"/>
    <property type="match status" value="1"/>
</dbReference>
<protein>
    <recommendedName>
        <fullName evidence="8">P-type Zn(2+) transporter</fullName>
        <ecNumber evidence="8">7.2.2.12</ecNumber>
    </recommendedName>
</protein>
<keyword evidence="6 10" id="KW-1133">Transmembrane helix</keyword>
<sequence>MRALLTRYGLVSTAVAGLTVGLAAWAVGAPGFAHWAWAAGTVPVVIALAISIVQALLAGRMGVDAVAFVSMTAALVFGEPLAGVVVAIMYTGGNVLEDIAVARAERDLRALVDRAPRLAHRLSGDTVADVPIEDVAMGDVLVVRAGEVVPVDGTVASAGAMLDEAALTGEALPVTRRTGEEVRSGTVNVGETFEMRARATAGESTYAGIVRMVTAAQTAKAPFIRIADRYALLLLPATLVLAGLAWALSGDPIRALAVLVASTPCPLILAAPVAFIAGVSQAARHGILVKGGGALETLAASRTVMFDKTGTLTVGGARLVAIETAPGESADEILRLAASLEQASHHVVASAIVGAAAARNLALTMPTEVRENLGSGLDGRVGGHSVCVGSQSMGFGAARLPDWAARALRRASWRSALAVFVVVDGRPAGALLLADELRKETPRAIQMLRSAGISRIMMVTGDRADAAETIGAALDLDAVLADRSPSDKVDAVATEQRLAPTLMVGDGINDAPALAAAGVGIAMGARGASASSQAADVVILVDRLDRVSQAVAVARRARGIAVQSIVVGMALSAVAMLAAAFGYLTPVAGALTQEAVDVAVILNALRALGPGRGAAGRRFQAMSSTAARDLREDHAQLERSLDGLRAIADALDDASPEDAVRLVAAAHRLVTEEVVEHERDDETEVYPRLTRYLADNHGLSAMSRAHREIQHLARLLGRLADGLKAEDVDRYLVRDAQRVIESIEALVRIHNAQEEDIYEHAVAA</sequence>
<dbReference type="AlphaFoldDB" id="A0A327L4F1"/>
<accession>A0A327L4F1</accession>
<name>A0A327L4F1_9BRAD</name>
<evidence type="ECO:0000313" key="14">
    <source>
        <dbReference type="Proteomes" id="UP000249130"/>
    </source>
</evidence>
<dbReference type="InterPro" id="IPR023214">
    <property type="entry name" value="HAD_sf"/>
</dbReference>
<keyword evidence="10" id="KW-1003">Cell membrane</keyword>
<dbReference type="InterPro" id="IPR023299">
    <property type="entry name" value="ATPase_P-typ_cyto_dom_N"/>
</dbReference>
<dbReference type="Pfam" id="PF00122">
    <property type="entry name" value="E1-E2_ATPase"/>
    <property type="match status" value="1"/>
</dbReference>
<dbReference type="Gene3D" id="3.40.1110.10">
    <property type="entry name" value="Calcium-transporting ATPase, cytoplasmic domain N"/>
    <property type="match status" value="1"/>
</dbReference>
<comment type="subcellular location">
    <subcellularLocation>
        <location evidence="10">Cell membrane</location>
    </subcellularLocation>
    <subcellularLocation>
        <location evidence="1">Membrane</location>
    </subcellularLocation>
</comment>
<dbReference type="SFLD" id="SFLDS00003">
    <property type="entry name" value="Haloacid_Dehalogenase"/>
    <property type="match status" value="1"/>
</dbReference>
<feature type="transmembrane region" description="Helical" evidence="10">
    <location>
        <begin position="36"/>
        <end position="57"/>
    </location>
</feature>
<keyword evidence="7 10" id="KW-0472">Membrane</keyword>
<comment type="caution">
    <text evidence="10">Lacks conserved residue(s) required for the propagation of feature annotation.</text>
</comment>
<dbReference type="SUPFAM" id="SSF56784">
    <property type="entry name" value="HAD-like"/>
    <property type="match status" value="1"/>
</dbReference>
<dbReference type="InterPro" id="IPR036412">
    <property type="entry name" value="HAD-like_sf"/>
</dbReference>
<dbReference type="InterPro" id="IPR001757">
    <property type="entry name" value="P_typ_ATPase"/>
</dbReference>
<gene>
    <name evidence="13" type="ORF">CH341_03940</name>
</gene>
<dbReference type="SUPFAM" id="SSF81665">
    <property type="entry name" value="Calcium ATPase, transmembrane domain M"/>
    <property type="match status" value="1"/>
</dbReference>
<dbReference type="GO" id="GO:0005524">
    <property type="term" value="F:ATP binding"/>
    <property type="evidence" value="ECO:0007669"/>
    <property type="project" value="UniProtKB-UniRule"/>
</dbReference>
<comment type="similarity">
    <text evidence="2 10">Belongs to the cation transport ATPase (P-type) (TC 3.A.3) family. Type IB subfamily.</text>
</comment>
<dbReference type="Gene3D" id="2.70.150.10">
    <property type="entry name" value="Calcium-transporting ATPase, cytoplasmic transduction domain A"/>
    <property type="match status" value="1"/>
</dbReference>
<proteinExistence type="inferred from homology"/>
<reference evidence="13 14" key="1">
    <citation type="submission" date="2017-07" db="EMBL/GenBank/DDBJ databases">
        <title>Draft Genome Sequences of Select Purple Nonsulfur Bacteria.</title>
        <authorList>
            <person name="Lasarre B."/>
            <person name="Mckinlay J.B."/>
        </authorList>
    </citation>
    <scope>NUCLEOTIDE SEQUENCE [LARGE SCALE GENOMIC DNA]</scope>
    <source>
        <strain evidence="13 14">DSM 5909</strain>
    </source>
</reference>
<dbReference type="NCBIfam" id="TIGR01494">
    <property type="entry name" value="ATPase_P-type"/>
    <property type="match status" value="2"/>
</dbReference>
<evidence type="ECO:0000259" key="12">
    <source>
        <dbReference type="Pfam" id="PF01814"/>
    </source>
</evidence>
<evidence type="ECO:0000256" key="8">
    <source>
        <dbReference type="ARBA" id="ARBA00039097"/>
    </source>
</evidence>
<keyword evidence="14" id="KW-1185">Reference proteome</keyword>
<dbReference type="RefSeq" id="WP_111417731.1">
    <property type="nucleotide sequence ID" value="NZ_NPEX01000015.1"/>
</dbReference>
<dbReference type="InterPro" id="IPR044492">
    <property type="entry name" value="P_typ_ATPase_HD_dom"/>
</dbReference>
<dbReference type="InterPro" id="IPR008250">
    <property type="entry name" value="ATPase_P-typ_transduc_dom_A_sf"/>
</dbReference>
<comment type="caution">
    <text evidence="13">The sequence shown here is derived from an EMBL/GenBank/DDBJ whole genome shotgun (WGS) entry which is preliminary data.</text>
</comment>
<comment type="catalytic activity">
    <reaction evidence="9">
        <text>Zn(2+)(in) + ATP + H2O = Zn(2+)(out) + ADP + phosphate + H(+)</text>
        <dbReference type="Rhea" id="RHEA:20621"/>
        <dbReference type="ChEBI" id="CHEBI:15377"/>
        <dbReference type="ChEBI" id="CHEBI:15378"/>
        <dbReference type="ChEBI" id="CHEBI:29105"/>
        <dbReference type="ChEBI" id="CHEBI:30616"/>
        <dbReference type="ChEBI" id="CHEBI:43474"/>
        <dbReference type="ChEBI" id="CHEBI:456216"/>
        <dbReference type="EC" id="7.2.2.12"/>
    </reaction>
</comment>
<dbReference type="GO" id="GO:0016887">
    <property type="term" value="F:ATP hydrolysis activity"/>
    <property type="evidence" value="ECO:0007669"/>
    <property type="project" value="InterPro"/>
</dbReference>
<evidence type="ECO:0000256" key="1">
    <source>
        <dbReference type="ARBA" id="ARBA00004370"/>
    </source>
</evidence>
<evidence type="ECO:0000313" key="13">
    <source>
        <dbReference type="EMBL" id="RAI45471.1"/>
    </source>
</evidence>
<evidence type="ECO:0000256" key="5">
    <source>
        <dbReference type="ARBA" id="ARBA00022967"/>
    </source>
</evidence>
<dbReference type="Gene3D" id="1.20.120.520">
    <property type="entry name" value="nmb1532 protein domain like"/>
    <property type="match status" value="1"/>
</dbReference>
<evidence type="ECO:0000256" key="10">
    <source>
        <dbReference type="RuleBase" id="RU362081"/>
    </source>
</evidence>
<dbReference type="PANTHER" id="PTHR48085">
    <property type="entry name" value="CADMIUM/ZINC-TRANSPORTING ATPASE HMA2-RELATED"/>
    <property type="match status" value="1"/>
</dbReference>
<feature type="domain" description="Hemerythrin-like" evidence="12">
    <location>
        <begin position="627"/>
        <end position="758"/>
    </location>
</feature>
<keyword evidence="4 10" id="KW-0479">Metal-binding</keyword>
<keyword evidence="3 10" id="KW-0812">Transmembrane</keyword>
<dbReference type="Pfam" id="PF00702">
    <property type="entry name" value="Hydrolase"/>
    <property type="match status" value="1"/>
</dbReference>
<evidence type="ECO:0000256" key="9">
    <source>
        <dbReference type="ARBA" id="ARBA00047308"/>
    </source>
</evidence>
<dbReference type="GO" id="GO:0015086">
    <property type="term" value="F:cadmium ion transmembrane transporter activity"/>
    <property type="evidence" value="ECO:0007669"/>
    <property type="project" value="TreeGrafter"/>
</dbReference>
<keyword evidence="5" id="KW-1278">Translocase</keyword>
<dbReference type="InterPro" id="IPR012312">
    <property type="entry name" value="Hemerythrin-like"/>
</dbReference>
<dbReference type="PANTHER" id="PTHR48085:SF5">
    <property type="entry name" value="CADMIUM_ZINC-TRANSPORTING ATPASE HMA4-RELATED"/>
    <property type="match status" value="1"/>
</dbReference>
<evidence type="ECO:0000256" key="4">
    <source>
        <dbReference type="ARBA" id="ARBA00022723"/>
    </source>
</evidence>
<dbReference type="InterPro" id="IPR027256">
    <property type="entry name" value="P-typ_ATPase_IB"/>
</dbReference>
<dbReference type="Proteomes" id="UP000249130">
    <property type="component" value="Unassembled WGS sequence"/>
</dbReference>
<evidence type="ECO:0000259" key="11">
    <source>
        <dbReference type="Pfam" id="PF00122"/>
    </source>
</evidence>
<organism evidence="13 14">
    <name type="scientific">Rhodoplanes roseus</name>
    <dbReference type="NCBI Taxonomy" id="29409"/>
    <lineage>
        <taxon>Bacteria</taxon>
        <taxon>Pseudomonadati</taxon>
        <taxon>Pseudomonadota</taxon>
        <taxon>Alphaproteobacteria</taxon>
        <taxon>Hyphomicrobiales</taxon>
        <taxon>Nitrobacteraceae</taxon>
        <taxon>Rhodoplanes</taxon>
    </lineage>
</organism>
<dbReference type="SUPFAM" id="SSF81653">
    <property type="entry name" value="Calcium ATPase, transduction domain A"/>
    <property type="match status" value="1"/>
</dbReference>
<dbReference type="InterPro" id="IPR059000">
    <property type="entry name" value="ATPase_P-type_domA"/>
</dbReference>
<dbReference type="SFLD" id="SFLDF00027">
    <property type="entry name" value="p-type_atpase"/>
    <property type="match status" value="1"/>
</dbReference>
<dbReference type="SUPFAM" id="SSF81660">
    <property type="entry name" value="Metal cation-transporting ATPase, ATP-binding domain N"/>
    <property type="match status" value="1"/>
</dbReference>
<feature type="transmembrane region" description="Helical" evidence="10">
    <location>
        <begin position="255"/>
        <end position="277"/>
    </location>
</feature>
<feature type="domain" description="P-type ATPase A" evidence="11">
    <location>
        <begin position="115"/>
        <end position="213"/>
    </location>
</feature>
<feature type="transmembrane region" description="Helical" evidence="10">
    <location>
        <begin position="230"/>
        <end position="249"/>
    </location>
</feature>
<dbReference type="GO" id="GO:0016463">
    <property type="term" value="F:P-type zinc transporter activity"/>
    <property type="evidence" value="ECO:0007669"/>
    <property type="project" value="UniProtKB-EC"/>
</dbReference>
<dbReference type="GO" id="GO:0046872">
    <property type="term" value="F:metal ion binding"/>
    <property type="evidence" value="ECO:0007669"/>
    <property type="project" value="UniProtKB-KW"/>
</dbReference>
<keyword evidence="10" id="KW-0067">ATP-binding</keyword>
<dbReference type="PRINTS" id="PR00119">
    <property type="entry name" value="CATATPASE"/>
</dbReference>
<dbReference type="Pfam" id="PF01814">
    <property type="entry name" value="Hemerythrin"/>
    <property type="match status" value="1"/>
</dbReference>
<evidence type="ECO:0000256" key="7">
    <source>
        <dbReference type="ARBA" id="ARBA00023136"/>
    </source>
</evidence>
<dbReference type="InterPro" id="IPR023298">
    <property type="entry name" value="ATPase_P-typ_TM_dom_sf"/>
</dbReference>
<dbReference type="EMBL" id="NPEX01000015">
    <property type="protein sequence ID" value="RAI45471.1"/>
    <property type="molecule type" value="Genomic_DNA"/>
</dbReference>
<evidence type="ECO:0000256" key="2">
    <source>
        <dbReference type="ARBA" id="ARBA00006024"/>
    </source>
</evidence>
<dbReference type="InterPro" id="IPR018303">
    <property type="entry name" value="ATPase_P-typ_P_site"/>
</dbReference>
<evidence type="ECO:0000256" key="3">
    <source>
        <dbReference type="ARBA" id="ARBA00022692"/>
    </source>
</evidence>